<reference evidence="2 3" key="1">
    <citation type="submission" date="2010-12" db="EMBL/GenBank/DDBJ databases">
        <title>Complete sequence of Ethanoligenens harbinense YUAN-3.</title>
        <authorList>
            <person name="Lucas S."/>
            <person name="Copeland A."/>
            <person name="Lapidus A."/>
            <person name="Cheng J.-F."/>
            <person name="Bruce D."/>
            <person name="Goodwin L."/>
            <person name="Pitluck S."/>
            <person name="Chertkov O."/>
            <person name="Misra M."/>
            <person name="Detter J.C."/>
            <person name="Han C."/>
            <person name="Tapia R."/>
            <person name="Land M."/>
            <person name="Hauser L."/>
            <person name="Jeffries C."/>
            <person name="Kyrpides N."/>
            <person name="Ivanova N."/>
            <person name="Mikhailova N."/>
            <person name="Wang A."/>
            <person name="Mouttaki H."/>
            <person name="He Z."/>
            <person name="Zhou J."/>
            <person name="Hemme C.L."/>
            <person name="Woyke T."/>
        </authorList>
    </citation>
    <scope>NUCLEOTIDE SEQUENCE [LARGE SCALE GENOMIC DNA]</scope>
    <source>
        <strain evidence="3">DSM 18485 / JCM 12961 / CGMCC 1.5033 / YUAN-3</strain>
    </source>
</reference>
<evidence type="ECO:0000313" key="2">
    <source>
        <dbReference type="EMBL" id="ADU27680.1"/>
    </source>
</evidence>
<dbReference type="HOGENOM" id="CLU_1988746_0_0_9"/>
<gene>
    <name evidence="2" type="ordered locus">Ethha_2163</name>
</gene>
<keyword evidence="3" id="KW-1185">Reference proteome</keyword>
<protein>
    <submittedName>
        <fullName evidence="2">Uncharacterized protein</fullName>
    </submittedName>
</protein>
<dbReference type="STRING" id="663278.Ethha_2163"/>
<evidence type="ECO:0000256" key="1">
    <source>
        <dbReference type="SAM" id="MobiDB-lite"/>
    </source>
</evidence>
<feature type="compositionally biased region" description="Low complexity" evidence="1">
    <location>
        <begin position="38"/>
        <end position="64"/>
    </location>
</feature>
<dbReference type="Proteomes" id="UP000001551">
    <property type="component" value="Chromosome"/>
</dbReference>
<evidence type="ECO:0000313" key="3">
    <source>
        <dbReference type="Proteomes" id="UP000001551"/>
    </source>
</evidence>
<name>E6U400_ETHHY</name>
<feature type="region of interest" description="Disordered" evidence="1">
    <location>
        <begin position="24"/>
        <end position="69"/>
    </location>
</feature>
<proteinExistence type="predicted"/>
<dbReference type="eggNOG" id="ENOG5033AUH">
    <property type="taxonomic scope" value="Bacteria"/>
</dbReference>
<accession>E6U400</accession>
<dbReference type="RefSeq" id="WP_013486028.1">
    <property type="nucleotide sequence ID" value="NC_014828.1"/>
</dbReference>
<organism evidence="2 3">
    <name type="scientific">Ethanoligenens harbinense (strain DSM 18485 / JCM 12961 / CGMCC 1.5033 / YUAN-3)</name>
    <dbReference type="NCBI Taxonomy" id="663278"/>
    <lineage>
        <taxon>Bacteria</taxon>
        <taxon>Bacillati</taxon>
        <taxon>Bacillota</taxon>
        <taxon>Clostridia</taxon>
        <taxon>Eubacteriales</taxon>
        <taxon>Oscillospiraceae</taxon>
        <taxon>Ethanoligenens</taxon>
    </lineage>
</organism>
<dbReference type="KEGG" id="eha:Ethha_2163"/>
<dbReference type="AlphaFoldDB" id="E6U400"/>
<dbReference type="EMBL" id="CP002400">
    <property type="protein sequence ID" value="ADU27680.1"/>
    <property type="molecule type" value="Genomic_DNA"/>
</dbReference>
<sequence>MADSDLSSALSALFSNPESMSKIQELMGMLSGGENNTGAQPAPAESAPEPAGQPAQAAPQAPADGAGGLPFDPGLLVKLQQAMSLVRQDDPRIAFLIALKPNLSEQRRQRVDEAVRMLRLVHLVPFLREQHFL</sequence>